<dbReference type="GO" id="GO:0003677">
    <property type="term" value="F:DNA binding"/>
    <property type="evidence" value="ECO:0007669"/>
    <property type="project" value="InterPro"/>
</dbReference>
<dbReference type="AlphaFoldDB" id="A0A7H8T5N5"/>
<proteinExistence type="predicted"/>
<dbReference type="InterPro" id="IPR002559">
    <property type="entry name" value="Transposase_11"/>
</dbReference>
<dbReference type="RefSeq" id="WP_176575573.1">
    <property type="nucleotide sequence ID" value="NZ_CBDRGH010000053.1"/>
</dbReference>
<dbReference type="PANTHER" id="PTHR30007">
    <property type="entry name" value="PHP DOMAIN PROTEIN"/>
    <property type="match status" value="1"/>
</dbReference>
<dbReference type="Proteomes" id="UP000509418">
    <property type="component" value="Chromosome"/>
</dbReference>
<feature type="domain" description="Transposase IS4-like" evidence="2">
    <location>
        <begin position="3"/>
        <end position="60"/>
    </location>
</feature>
<evidence type="ECO:0000313" key="4">
    <source>
        <dbReference type="Proteomes" id="UP000509418"/>
    </source>
</evidence>
<dbReference type="Pfam" id="PF01609">
    <property type="entry name" value="DDE_Tnp_1"/>
    <property type="match status" value="1"/>
</dbReference>
<evidence type="ECO:0000256" key="1">
    <source>
        <dbReference type="SAM" id="MobiDB-lite"/>
    </source>
</evidence>
<gene>
    <name evidence="3" type="ORF">HUT05_16525</name>
</gene>
<evidence type="ECO:0000313" key="3">
    <source>
        <dbReference type="EMBL" id="QKZ18826.1"/>
    </source>
</evidence>
<organism evidence="3 4">
    <name type="scientific">Streptomyces chartreusis</name>
    <dbReference type="NCBI Taxonomy" id="1969"/>
    <lineage>
        <taxon>Bacteria</taxon>
        <taxon>Bacillati</taxon>
        <taxon>Actinomycetota</taxon>
        <taxon>Actinomycetes</taxon>
        <taxon>Kitasatosporales</taxon>
        <taxon>Streptomycetaceae</taxon>
        <taxon>Streptomyces</taxon>
    </lineage>
</organism>
<dbReference type="EMBL" id="CP056041">
    <property type="protein sequence ID" value="QKZ18826.1"/>
    <property type="molecule type" value="Genomic_DNA"/>
</dbReference>
<name>A0A7H8T5N5_STRCX</name>
<feature type="region of interest" description="Disordered" evidence="1">
    <location>
        <begin position="87"/>
        <end position="113"/>
    </location>
</feature>
<dbReference type="GO" id="GO:0006313">
    <property type="term" value="P:DNA transposition"/>
    <property type="evidence" value="ECO:0007669"/>
    <property type="project" value="InterPro"/>
</dbReference>
<feature type="compositionally biased region" description="Pro residues" evidence="1">
    <location>
        <begin position="95"/>
        <end position="105"/>
    </location>
</feature>
<dbReference type="PANTHER" id="PTHR30007:SF0">
    <property type="entry name" value="TRANSPOSASE"/>
    <property type="match status" value="1"/>
</dbReference>
<accession>A0A7H8T5N5</accession>
<protein>
    <submittedName>
        <fullName evidence="3">Transposase</fullName>
    </submittedName>
</protein>
<keyword evidence="4" id="KW-1185">Reference proteome</keyword>
<sequence>MGGRKRHLGCDTLGLPLTVLITAARVSGTAAGVTLLSRIAAAHPHITKPRVDAGYHTTAIGHGARLGNDAHPSNARGFTIIPTRWTIERRIDSPARPPRTGPEPDPGPKKNHRTKISVKGVFAMSGMVAFVSTRCRRPN</sequence>
<evidence type="ECO:0000259" key="2">
    <source>
        <dbReference type="Pfam" id="PF01609"/>
    </source>
</evidence>
<reference evidence="3 4" key="1">
    <citation type="submission" date="2020-06" db="EMBL/GenBank/DDBJ databases">
        <title>Genome mining for natural products.</title>
        <authorList>
            <person name="Zhang B."/>
            <person name="Shi J."/>
            <person name="Ge H."/>
        </authorList>
    </citation>
    <scope>NUCLEOTIDE SEQUENCE [LARGE SCALE GENOMIC DNA]</scope>
    <source>
        <strain evidence="3 4">NA02069</strain>
    </source>
</reference>
<dbReference type="GO" id="GO:0004803">
    <property type="term" value="F:transposase activity"/>
    <property type="evidence" value="ECO:0007669"/>
    <property type="project" value="InterPro"/>
</dbReference>